<reference evidence="1" key="2">
    <citation type="journal article" date="2015" name="Fish Shellfish Immunol.">
        <title>Early steps in the European eel (Anguilla anguilla)-Vibrio vulnificus interaction in the gills: Role of the RtxA13 toxin.</title>
        <authorList>
            <person name="Callol A."/>
            <person name="Pajuelo D."/>
            <person name="Ebbesson L."/>
            <person name="Teles M."/>
            <person name="MacKenzie S."/>
            <person name="Amaro C."/>
        </authorList>
    </citation>
    <scope>NUCLEOTIDE SEQUENCE</scope>
</reference>
<proteinExistence type="predicted"/>
<name>A0A0E9UEK6_ANGAN</name>
<organism evidence="1">
    <name type="scientific">Anguilla anguilla</name>
    <name type="common">European freshwater eel</name>
    <name type="synonym">Muraena anguilla</name>
    <dbReference type="NCBI Taxonomy" id="7936"/>
    <lineage>
        <taxon>Eukaryota</taxon>
        <taxon>Metazoa</taxon>
        <taxon>Chordata</taxon>
        <taxon>Craniata</taxon>
        <taxon>Vertebrata</taxon>
        <taxon>Euteleostomi</taxon>
        <taxon>Actinopterygii</taxon>
        <taxon>Neopterygii</taxon>
        <taxon>Teleostei</taxon>
        <taxon>Anguilliformes</taxon>
        <taxon>Anguillidae</taxon>
        <taxon>Anguilla</taxon>
    </lineage>
</organism>
<protein>
    <submittedName>
        <fullName evidence="1">Uncharacterized protein</fullName>
    </submittedName>
</protein>
<reference evidence="1" key="1">
    <citation type="submission" date="2014-11" db="EMBL/GenBank/DDBJ databases">
        <authorList>
            <person name="Amaro Gonzalez C."/>
        </authorList>
    </citation>
    <scope>NUCLEOTIDE SEQUENCE</scope>
</reference>
<sequence>MVINQDIDKQRQLTVLSWSGNLHPYQPFSDEIRHPQF</sequence>
<dbReference type="AlphaFoldDB" id="A0A0E9UEK6"/>
<dbReference type="EMBL" id="GBXM01044907">
    <property type="protein sequence ID" value="JAH63670.1"/>
    <property type="molecule type" value="Transcribed_RNA"/>
</dbReference>
<evidence type="ECO:0000313" key="1">
    <source>
        <dbReference type="EMBL" id="JAH63670.1"/>
    </source>
</evidence>
<accession>A0A0E9UEK6</accession>